<reference evidence="2" key="1">
    <citation type="submission" date="2019-05" db="EMBL/GenBank/DDBJ databases">
        <title>Annotation for the trematode Fasciolopsis buski.</title>
        <authorList>
            <person name="Choi Y.-J."/>
        </authorList>
    </citation>
    <scope>NUCLEOTIDE SEQUENCE</scope>
    <source>
        <strain evidence="2">HT</strain>
        <tissue evidence="2">Whole worm</tissue>
    </source>
</reference>
<name>A0A8E0RZX6_9TREM</name>
<evidence type="ECO:0000313" key="2">
    <source>
        <dbReference type="EMBL" id="KAA0197919.1"/>
    </source>
</evidence>
<dbReference type="EMBL" id="LUCM01002068">
    <property type="protein sequence ID" value="KAA0197919.1"/>
    <property type="molecule type" value="Genomic_DNA"/>
</dbReference>
<comment type="caution">
    <text evidence="2">The sequence shown here is derived from an EMBL/GenBank/DDBJ whole genome shotgun (WGS) entry which is preliminary data.</text>
</comment>
<dbReference type="AlphaFoldDB" id="A0A8E0RZX6"/>
<dbReference type="Proteomes" id="UP000728185">
    <property type="component" value="Unassembled WGS sequence"/>
</dbReference>
<accession>A0A8E0RZX6</accession>
<organism evidence="2 3">
    <name type="scientific">Fasciolopsis buskii</name>
    <dbReference type="NCBI Taxonomy" id="27845"/>
    <lineage>
        <taxon>Eukaryota</taxon>
        <taxon>Metazoa</taxon>
        <taxon>Spiralia</taxon>
        <taxon>Lophotrochozoa</taxon>
        <taxon>Platyhelminthes</taxon>
        <taxon>Trematoda</taxon>
        <taxon>Digenea</taxon>
        <taxon>Plagiorchiida</taxon>
        <taxon>Echinostomata</taxon>
        <taxon>Echinostomatoidea</taxon>
        <taxon>Fasciolidae</taxon>
        <taxon>Fasciolopsis</taxon>
    </lineage>
</organism>
<proteinExistence type="predicted"/>
<gene>
    <name evidence="2" type="ORF">FBUS_08720</name>
</gene>
<sequence>MHQTHGGWVHMRQDNIEPHLPYSTKKRKGWLLFDEVCKEVRNRQDCTNQLIFVSEWNPYFSNKSNQFVHNPIETTKKIRQCLRRRANDKSCVCEMIRNLEMNPDGEKDCPTRPCNGKRQRQHKNHHKPHKKNPSTEGEQEVSENKQKCDKSIVSIELEGGMFRLKSILYRDPFPPWNNLKQIMKRELQQDIKEGMGEFVEHRSVDDRKIHILDDDHDLTTNQSENDDINRDDSFDAVSQVTEPSRLSILFVQSFDDEHTLSSSWFIVQMPEILPVDIRNAVHTLGINPNLNISYLSFFSPILVVIRLTTLLDNSNGNGDLYMVIEQIEKKRNAVLNDNLYAIQLQYFCPVTDCRKCRDLIRPGNPTETLGDHSQCSQWQQFRFTQLTDLILSAVETCAVKGLIHSRNMMKIGYNGANEHGDKKRENFSCHTSDDSIVIIDWNDINQDCSQCCLDNPIPESSCQLCSDNNDTYKEFTAVDYPELERRQSVRAICSAGHWASPECIRSHSVEFLNPNFNLDPTELCPRIPCPIVECKQFINRATLIHTIPARYFFPNTFAQRNLTFDPT</sequence>
<feature type="compositionally biased region" description="Basic residues" evidence="1">
    <location>
        <begin position="115"/>
        <end position="132"/>
    </location>
</feature>
<protein>
    <submittedName>
        <fullName evidence="2">Uncharacterized protein</fullName>
    </submittedName>
</protein>
<feature type="region of interest" description="Disordered" evidence="1">
    <location>
        <begin position="104"/>
        <end position="147"/>
    </location>
</feature>
<evidence type="ECO:0000256" key="1">
    <source>
        <dbReference type="SAM" id="MobiDB-lite"/>
    </source>
</evidence>
<keyword evidence="3" id="KW-1185">Reference proteome</keyword>
<evidence type="ECO:0000313" key="3">
    <source>
        <dbReference type="Proteomes" id="UP000728185"/>
    </source>
</evidence>
<dbReference type="OrthoDB" id="10619733at2759"/>